<dbReference type="OrthoDB" id="9781180at2"/>
<keyword evidence="3" id="KW-1185">Reference proteome</keyword>
<name>A0A0P6XFN2_9CHLR</name>
<dbReference type="SUPFAM" id="SSF52540">
    <property type="entry name" value="P-loop containing nucleoside triphosphate hydrolases"/>
    <property type="match status" value="1"/>
</dbReference>
<evidence type="ECO:0000313" key="3">
    <source>
        <dbReference type="Proteomes" id="UP000050501"/>
    </source>
</evidence>
<proteinExistence type="predicted"/>
<keyword evidence="1" id="KW-0175">Coiled coil</keyword>
<evidence type="ECO:0000256" key="1">
    <source>
        <dbReference type="SAM" id="Coils"/>
    </source>
</evidence>
<evidence type="ECO:0008006" key="4">
    <source>
        <dbReference type="Google" id="ProtNLM"/>
    </source>
</evidence>
<feature type="coiled-coil region" evidence="1">
    <location>
        <begin position="139"/>
        <end position="166"/>
    </location>
</feature>
<protein>
    <recommendedName>
        <fullName evidence="4">Cytidylate kinase</fullName>
    </recommendedName>
</protein>
<dbReference type="EMBL" id="LGCM01000055">
    <property type="protein sequence ID" value="KPL78462.1"/>
    <property type="molecule type" value="Genomic_DNA"/>
</dbReference>
<dbReference type="Proteomes" id="UP000050501">
    <property type="component" value="Unassembled WGS sequence"/>
</dbReference>
<dbReference type="Pfam" id="PF13189">
    <property type="entry name" value="Cytidylate_kin2"/>
    <property type="match status" value="1"/>
</dbReference>
<gene>
    <name evidence="2" type="ORF">ADN01_14775</name>
</gene>
<reference evidence="2 3" key="1">
    <citation type="submission" date="2015-07" db="EMBL/GenBank/DDBJ databases">
        <title>Genome sequence of Levilinea saccharolytica DSM 16555.</title>
        <authorList>
            <person name="Hemp J."/>
            <person name="Ward L.M."/>
            <person name="Pace L.A."/>
            <person name="Fischer W.W."/>
        </authorList>
    </citation>
    <scope>NUCLEOTIDE SEQUENCE [LARGE SCALE GENOMIC DNA]</scope>
    <source>
        <strain evidence="2 3">KIBI-1</strain>
    </source>
</reference>
<dbReference type="RefSeq" id="WP_062418861.1">
    <property type="nucleotide sequence ID" value="NZ_DF967974.1"/>
</dbReference>
<dbReference type="InterPro" id="IPR027417">
    <property type="entry name" value="P-loop_NTPase"/>
</dbReference>
<accession>A0A0P6XFN2</accession>
<comment type="caution">
    <text evidence="2">The sequence shown here is derived from an EMBL/GenBank/DDBJ whole genome shotgun (WGS) entry which is preliminary data.</text>
</comment>
<dbReference type="STRING" id="229921.ADN01_14775"/>
<dbReference type="Gene3D" id="3.40.50.300">
    <property type="entry name" value="P-loop containing nucleotide triphosphate hydrolases"/>
    <property type="match status" value="1"/>
</dbReference>
<evidence type="ECO:0000313" key="2">
    <source>
        <dbReference type="EMBL" id="KPL78462.1"/>
    </source>
</evidence>
<dbReference type="AlphaFoldDB" id="A0A0P6XFN2"/>
<sequence length="230" mass="25932">MAVITISRQYASGGNEIALRVCERLGYRIFDKRLMVRAAAVLGLSEQEIFDFAETSYKAKSFLERVFGGSQDVAQVRLWKEDASGTRSVQELALSESAALQLVQFAIRDAYQVGNVVIVGRGGQALLADQPDVLHVRVVAPEEERIQRVKEELRQARQAYKADIEVRRDAQDRIAMRDAASAEYLSRFYNIRWDDPQHYHMVLNTGKLDVEEAADLILLAVEHLPERAVA</sequence>
<organism evidence="2 3">
    <name type="scientific">Levilinea saccharolytica</name>
    <dbReference type="NCBI Taxonomy" id="229921"/>
    <lineage>
        <taxon>Bacteria</taxon>
        <taxon>Bacillati</taxon>
        <taxon>Chloroflexota</taxon>
        <taxon>Anaerolineae</taxon>
        <taxon>Anaerolineales</taxon>
        <taxon>Anaerolineaceae</taxon>
        <taxon>Levilinea</taxon>
    </lineage>
</organism>